<dbReference type="PROSITE" id="PS00623">
    <property type="entry name" value="GMC_OXRED_1"/>
    <property type="match status" value="1"/>
</dbReference>
<proteinExistence type="inferred from homology"/>
<evidence type="ECO:0000256" key="6">
    <source>
        <dbReference type="SAM" id="MobiDB-lite"/>
    </source>
</evidence>
<dbReference type="PANTHER" id="PTHR11552">
    <property type="entry name" value="GLUCOSE-METHANOL-CHOLINE GMC OXIDOREDUCTASE"/>
    <property type="match status" value="1"/>
</dbReference>
<feature type="domain" description="Glucose-methanol-choline oxidoreductase N-terminal" evidence="8">
    <location>
        <begin position="329"/>
        <end position="343"/>
    </location>
</feature>
<evidence type="ECO:0000256" key="5">
    <source>
        <dbReference type="RuleBase" id="RU003968"/>
    </source>
</evidence>
<feature type="compositionally biased region" description="Low complexity" evidence="6">
    <location>
        <begin position="1"/>
        <end position="37"/>
    </location>
</feature>
<organism evidence="9 10">
    <name type="scientific">Streptomyces zaomyceticus</name>
    <dbReference type="NCBI Taxonomy" id="68286"/>
    <lineage>
        <taxon>Bacteria</taxon>
        <taxon>Bacillati</taxon>
        <taxon>Actinomycetota</taxon>
        <taxon>Actinomycetes</taxon>
        <taxon>Kitasatosporales</taxon>
        <taxon>Streptomycetaceae</taxon>
        <taxon>Streptomyces</taxon>
    </lineage>
</organism>
<dbReference type="SUPFAM" id="SSF51905">
    <property type="entry name" value="FAD/NAD(P)-binding domain"/>
    <property type="match status" value="1"/>
</dbReference>
<evidence type="ECO:0000259" key="8">
    <source>
        <dbReference type="PROSITE" id="PS00624"/>
    </source>
</evidence>
<feature type="region of interest" description="Disordered" evidence="6">
    <location>
        <begin position="1"/>
        <end position="53"/>
    </location>
</feature>
<keyword evidence="3 5" id="KW-0285">Flavoprotein</keyword>
<dbReference type="PIRSF" id="PIRSF000137">
    <property type="entry name" value="Alcohol_oxidase"/>
    <property type="match status" value="1"/>
</dbReference>
<reference evidence="9 10" key="1">
    <citation type="submission" date="2022-10" db="EMBL/GenBank/DDBJ databases">
        <title>The complete genomes of actinobacterial strains from the NBC collection.</title>
        <authorList>
            <person name="Joergensen T.S."/>
            <person name="Alvarez Arevalo M."/>
            <person name="Sterndorff E.B."/>
            <person name="Faurdal D."/>
            <person name="Vuksanovic O."/>
            <person name="Mourched A.-S."/>
            <person name="Charusanti P."/>
            <person name="Shaw S."/>
            <person name="Blin K."/>
            <person name="Weber T."/>
        </authorList>
    </citation>
    <scope>NUCLEOTIDE SEQUENCE [LARGE SCALE GENOMIC DNA]</scope>
    <source>
        <strain evidence="9 10">NBC_00123</strain>
    </source>
</reference>
<dbReference type="PROSITE" id="PS00624">
    <property type="entry name" value="GMC_OXRED_2"/>
    <property type="match status" value="1"/>
</dbReference>
<name>A0ABZ1LB18_9ACTN</name>
<evidence type="ECO:0000256" key="2">
    <source>
        <dbReference type="ARBA" id="ARBA00010790"/>
    </source>
</evidence>
<dbReference type="InterPro" id="IPR007867">
    <property type="entry name" value="GMC_OxRtase_C"/>
</dbReference>
<dbReference type="Gene3D" id="3.50.50.60">
    <property type="entry name" value="FAD/NAD(P)-binding domain"/>
    <property type="match status" value="1"/>
</dbReference>
<dbReference type="Pfam" id="PF05199">
    <property type="entry name" value="GMC_oxred_C"/>
    <property type="match status" value="1"/>
</dbReference>
<dbReference type="InterPro" id="IPR012132">
    <property type="entry name" value="GMC_OxRdtase"/>
</dbReference>
<gene>
    <name evidence="9" type="ORF">OG814_09955</name>
</gene>
<dbReference type="Proteomes" id="UP001622594">
    <property type="component" value="Chromosome"/>
</dbReference>
<evidence type="ECO:0000313" key="9">
    <source>
        <dbReference type="EMBL" id="WTR69563.1"/>
    </source>
</evidence>
<dbReference type="RefSeq" id="WP_406334100.1">
    <property type="nucleotide sequence ID" value="NZ_CP108188.1"/>
</dbReference>
<dbReference type="Pfam" id="PF00732">
    <property type="entry name" value="GMC_oxred_N"/>
    <property type="match status" value="1"/>
</dbReference>
<evidence type="ECO:0000256" key="3">
    <source>
        <dbReference type="ARBA" id="ARBA00022630"/>
    </source>
</evidence>
<keyword evidence="4 5" id="KW-0274">FAD</keyword>
<sequence>MTTTPSSGTPASPTPAPSSGTSSAPTPAPSSGTSSAPTPSPSSSPSPGASSSDVAEWDHVVVGGGSAGALVAARLAARGTGTVLLLEAGPDQPRPRDRSHPLADAGRLVLAGFNWDYRANLRTSGRLEDLIKGGDGTGTPARALWERFPYQLGKVIGGGSAVNGAIALRGLPRDFATWAAQGNPDWSWERVLPFYRAIENDADFPGRLHGDSGPLPIRRTPRAHVHQLDAAFWEECNRQGVRDLPDLNAGDEAGVGPIPGNTVDGERIDADTAFLAGSRELPHLHVRPGVRVTRVLFDPKHRNRAVGVETERDGRLDTVRARNVILTAGAVGTPLVLQRSGVGDPALLGALGIDPVADLPGVGRDLVDHPSVVIWSRPADGVCTPGLPWRQVAARMSSGFDEDVDVQMGLLNNVESHTIPGFVDRLGWPLVVGLSVMLMRPRSRGRVFLTDADPAAAPAIEIGLGTDPEDIERLCHGVRRAWSFLRSPGLSDRLPRTQFWSDRMIANDGVVRSGVRHIMNPGWHASGSCRMGPDTDPYAVADQEGRVYGTENLRIADASLFPAIPSAPTNLTTLMLAEKLARSMEE</sequence>
<accession>A0ABZ1LB18</accession>
<dbReference type="InterPro" id="IPR036188">
    <property type="entry name" value="FAD/NAD-bd_sf"/>
</dbReference>
<evidence type="ECO:0000313" key="10">
    <source>
        <dbReference type="Proteomes" id="UP001622594"/>
    </source>
</evidence>
<feature type="domain" description="Glucose-methanol-choline oxidoreductase N-terminal" evidence="7">
    <location>
        <begin position="153"/>
        <end position="176"/>
    </location>
</feature>
<dbReference type="SUPFAM" id="SSF54373">
    <property type="entry name" value="FAD-linked reductases, C-terminal domain"/>
    <property type="match status" value="1"/>
</dbReference>
<evidence type="ECO:0000256" key="4">
    <source>
        <dbReference type="ARBA" id="ARBA00022827"/>
    </source>
</evidence>
<keyword evidence="10" id="KW-1185">Reference proteome</keyword>
<dbReference type="Gene3D" id="3.30.410.40">
    <property type="match status" value="1"/>
</dbReference>
<dbReference type="InterPro" id="IPR000172">
    <property type="entry name" value="GMC_OxRdtase_N"/>
</dbReference>
<comment type="cofactor">
    <cofactor evidence="1">
        <name>FAD</name>
        <dbReference type="ChEBI" id="CHEBI:57692"/>
    </cofactor>
</comment>
<evidence type="ECO:0000259" key="7">
    <source>
        <dbReference type="PROSITE" id="PS00623"/>
    </source>
</evidence>
<comment type="similarity">
    <text evidence="2 5">Belongs to the GMC oxidoreductase family.</text>
</comment>
<evidence type="ECO:0000256" key="1">
    <source>
        <dbReference type="ARBA" id="ARBA00001974"/>
    </source>
</evidence>
<protein>
    <submittedName>
        <fullName evidence="9">GMC family oxidoreductase N-terminal domain-containing protein</fullName>
    </submittedName>
</protein>
<dbReference type="EMBL" id="CP108188">
    <property type="protein sequence ID" value="WTR69563.1"/>
    <property type="molecule type" value="Genomic_DNA"/>
</dbReference>
<dbReference type="PANTHER" id="PTHR11552:SF147">
    <property type="entry name" value="CHOLINE DEHYDROGENASE, MITOCHONDRIAL"/>
    <property type="match status" value="1"/>
</dbReference>